<dbReference type="GO" id="GO:0000287">
    <property type="term" value="F:magnesium ion binding"/>
    <property type="evidence" value="ECO:0007669"/>
    <property type="project" value="UniProtKB-ARBA"/>
</dbReference>
<dbReference type="Gene3D" id="1.10.510.10">
    <property type="entry name" value="Transferase(Phosphotransferase) domain 1"/>
    <property type="match status" value="1"/>
</dbReference>
<keyword evidence="6" id="KW-0479">Metal-binding</keyword>
<evidence type="ECO:0000256" key="7">
    <source>
        <dbReference type="ARBA" id="ARBA00022741"/>
    </source>
</evidence>
<dbReference type="InParanoid" id="K1RPQ0"/>
<dbReference type="SMART" id="SM00220">
    <property type="entry name" value="S_TKc"/>
    <property type="match status" value="1"/>
</dbReference>
<accession>K1RPQ0</accession>
<dbReference type="Pfam" id="PF00069">
    <property type="entry name" value="Pkinase"/>
    <property type="match status" value="1"/>
</dbReference>
<dbReference type="InterPro" id="IPR017441">
    <property type="entry name" value="Protein_kinase_ATP_BS"/>
</dbReference>
<dbReference type="GO" id="GO:0005524">
    <property type="term" value="F:ATP binding"/>
    <property type="evidence" value="ECO:0007669"/>
    <property type="project" value="UniProtKB-UniRule"/>
</dbReference>
<comment type="cofactor">
    <cofactor evidence="1">
        <name>Mg(2+)</name>
        <dbReference type="ChEBI" id="CHEBI:18420"/>
    </cofactor>
</comment>
<dbReference type="InterPro" id="IPR000719">
    <property type="entry name" value="Prot_kinase_dom"/>
</dbReference>
<dbReference type="PROSITE" id="PS50011">
    <property type="entry name" value="PROTEIN_KINASE_DOM"/>
    <property type="match status" value="1"/>
</dbReference>
<evidence type="ECO:0000256" key="11">
    <source>
        <dbReference type="ARBA" id="ARBA00022842"/>
    </source>
</evidence>
<dbReference type="PANTHER" id="PTHR24346:SF102">
    <property type="entry name" value="TESTIS-SPECIFIC SERINE_THREONINE-PROTEIN KINASE 1"/>
    <property type="match status" value="1"/>
</dbReference>
<dbReference type="PROSITE" id="PS00107">
    <property type="entry name" value="PROTEIN_KINASE_ATP"/>
    <property type="match status" value="1"/>
</dbReference>
<evidence type="ECO:0000256" key="8">
    <source>
        <dbReference type="ARBA" id="ARBA00022777"/>
    </source>
</evidence>
<dbReference type="SUPFAM" id="SSF56112">
    <property type="entry name" value="Protein kinase-like (PK-like)"/>
    <property type="match status" value="1"/>
</dbReference>
<dbReference type="GO" id="GO:0050321">
    <property type="term" value="F:tau-protein kinase activity"/>
    <property type="evidence" value="ECO:0007669"/>
    <property type="project" value="TreeGrafter"/>
</dbReference>
<keyword evidence="3 14" id="KW-0723">Serine/threonine-protein kinase</keyword>
<evidence type="ECO:0000256" key="13">
    <source>
        <dbReference type="ARBA" id="ARBA00022871"/>
    </source>
</evidence>
<keyword evidence="13" id="KW-0744">Spermatogenesis</keyword>
<dbReference type="CDD" id="cd14162">
    <property type="entry name" value="STKc_TSSK4-like"/>
    <property type="match status" value="1"/>
</dbReference>
<comment type="similarity">
    <text evidence="14">Belongs to the protein kinase superfamily.</text>
</comment>
<dbReference type="FunFam" id="3.30.200.20:FF:000042">
    <property type="entry name" value="Aurora kinase A"/>
    <property type="match status" value="1"/>
</dbReference>
<evidence type="ECO:0000256" key="14">
    <source>
        <dbReference type="RuleBase" id="RU000304"/>
    </source>
</evidence>
<dbReference type="InterPro" id="IPR008271">
    <property type="entry name" value="Ser/Thr_kinase_AS"/>
</dbReference>
<evidence type="ECO:0000256" key="9">
    <source>
        <dbReference type="ARBA" id="ARBA00022782"/>
    </source>
</evidence>
<dbReference type="GO" id="GO:0030154">
    <property type="term" value="P:cell differentiation"/>
    <property type="evidence" value="ECO:0007669"/>
    <property type="project" value="UniProtKB-KW"/>
</dbReference>
<keyword evidence="11" id="KW-0460">Magnesium</keyword>
<dbReference type="PANTHER" id="PTHR24346">
    <property type="entry name" value="MAP/MICROTUBULE AFFINITY-REGULATING KINASE"/>
    <property type="match status" value="1"/>
</dbReference>
<gene>
    <name evidence="15" type="ORF">CGI_10015690</name>
</gene>
<dbReference type="GO" id="GO:0000226">
    <property type="term" value="P:microtubule cytoskeleton organization"/>
    <property type="evidence" value="ECO:0007669"/>
    <property type="project" value="TreeGrafter"/>
</dbReference>
<keyword evidence="5" id="KW-0808">Transferase</keyword>
<dbReference type="HOGENOM" id="CLU_000288_63_0_1"/>
<dbReference type="InterPro" id="IPR047908">
    <property type="entry name" value="TSSK4_cat"/>
</dbReference>
<evidence type="ECO:0000256" key="10">
    <source>
        <dbReference type="ARBA" id="ARBA00022840"/>
    </source>
</evidence>
<dbReference type="AlphaFoldDB" id="K1RPQ0"/>
<dbReference type="GO" id="GO:0035556">
    <property type="term" value="P:intracellular signal transduction"/>
    <property type="evidence" value="ECO:0007669"/>
    <property type="project" value="TreeGrafter"/>
</dbReference>
<sequence>MVNEGDKEETGSQGNDDTASITTAKCKAGKRFQILESQGFIVGKTLGQGSYACVRSAYDVNRKHKVAIKIISKRKAPDDFLQKFLPREIEVIKILKHPCLVSFYQVIETTTRFFLVMELGHIDLLDYIRTKKNIPEQQCGTWFRQFHEGMSYMHSKGVVHRDLKCENVLLDKHYHLKVTDFGFAKRVPKVKNGEFKPSETYCGSYAYAPPEILKGTPYDPFFADVWSMGVVLFTMLYGRLPFDDSNHKKLLKQVQQKVVFPAKPEVSEECRILIVKMLSKMPERVPLSNIKFDPWFKKFSTEEERPATAGGATAGEGTGQNVEAS</sequence>
<keyword evidence="10 14" id="KW-0067">ATP-binding</keyword>
<evidence type="ECO:0000256" key="6">
    <source>
        <dbReference type="ARBA" id="ARBA00022723"/>
    </source>
</evidence>
<proteinExistence type="inferred from homology"/>
<reference evidence="15" key="1">
    <citation type="journal article" date="2012" name="Nature">
        <title>The oyster genome reveals stress adaptation and complexity of shell formation.</title>
        <authorList>
            <person name="Zhang G."/>
            <person name="Fang X."/>
            <person name="Guo X."/>
            <person name="Li L."/>
            <person name="Luo R."/>
            <person name="Xu F."/>
            <person name="Yang P."/>
            <person name="Zhang L."/>
            <person name="Wang X."/>
            <person name="Qi H."/>
            <person name="Xiong Z."/>
            <person name="Que H."/>
            <person name="Xie Y."/>
            <person name="Holland P.W."/>
            <person name="Paps J."/>
            <person name="Zhu Y."/>
            <person name="Wu F."/>
            <person name="Chen Y."/>
            <person name="Wang J."/>
            <person name="Peng C."/>
            <person name="Meng J."/>
            <person name="Yang L."/>
            <person name="Liu J."/>
            <person name="Wen B."/>
            <person name="Zhang N."/>
            <person name="Huang Z."/>
            <person name="Zhu Q."/>
            <person name="Feng Y."/>
            <person name="Mount A."/>
            <person name="Hedgecock D."/>
            <person name="Xu Z."/>
            <person name="Liu Y."/>
            <person name="Domazet-Loso T."/>
            <person name="Du Y."/>
            <person name="Sun X."/>
            <person name="Zhang S."/>
            <person name="Liu B."/>
            <person name="Cheng P."/>
            <person name="Jiang X."/>
            <person name="Li J."/>
            <person name="Fan D."/>
            <person name="Wang W."/>
            <person name="Fu W."/>
            <person name="Wang T."/>
            <person name="Wang B."/>
            <person name="Zhang J."/>
            <person name="Peng Z."/>
            <person name="Li Y."/>
            <person name="Li N."/>
            <person name="Wang J."/>
            <person name="Chen M."/>
            <person name="He Y."/>
            <person name="Tan F."/>
            <person name="Song X."/>
            <person name="Zheng Q."/>
            <person name="Huang R."/>
            <person name="Yang H."/>
            <person name="Du X."/>
            <person name="Chen L."/>
            <person name="Yang M."/>
            <person name="Gaffney P.M."/>
            <person name="Wang S."/>
            <person name="Luo L."/>
            <person name="She Z."/>
            <person name="Ming Y."/>
            <person name="Huang W."/>
            <person name="Zhang S."/>
            <person name="Huang B."/>
            <person name="Zhang Y."/>
            <person name="Qu T."/>
            <person name="Ni P."/>
            <person name="Miao G."/>
            <person name="Wang J."/>
            <person name="Wang Q."/>
            <person name="Steinberg C.E."/>
            <person name="Wang H."/>
            <person name="Li N."/>
            <person name="Qian L."/>
            <person name="Zhang G."/>
            <person name="Li Y."/>
            <person name="Yang H."/>
            <person name="Liu X."/>
            <person name="Wang J."/>
            <person name="Yin Y."/>
            <person name="Wang J."/>
        </authorList>
    </citation>
    <scope>NUCLEOTIDE SEQUENCE [LARGE SCALE GENOMIC DNA]</scope>
    <source>
        <strain evidence="15">05x7-T-G4-1.051#20</strain>
    </source>
</reference>
<dbReference type="OrthoDB" id="504170at2759"/>
<dbReference type="PROSITE" id="PS00108">
    <property type="entry name" value="PROTEIN_KINASE_ST"/>
    <property type="match status" value="1"/>
</dbReference>
<keyword evidence="8 15" id="KW-0418">Kinase</keyword>
<evidence type="ECO:0000256" key="4">
    <source>
        <dbReference type="ARBA" id="ARBA00022553"/>
    </source>
</evidence>
<keyword evidence="9" id="KW-0221">Differentiation</keyword>
<evidence type="ECO:0000256" key="1">
    <source>
        <dbReference type="ARBA" id="ARBA00001946"/>
    </source>
</evidence>
<evidence type="ECO:0000256" key="5">
    <source>
        <dbReference type="ARBA" id="ARBA00022679"/>
    </source>
</evidence>
<protein>
    <submittedName>
        <fullName evidence="15">Testis-specific serine/threonine-protein kinase 4</fullName>
    </submittedName>
</protein>
<dbReference type="GO" id="GO:0005737">
    <property type="term" value="C:cytoplasm"/>
    <property type="evidence" value="ECO:0007669"/>
    <property type="project" value="TreeGrafter"/>
</dbReference>
<name>K1RPQ0_MAGGI</name>
<keyword evidence="2" id="KW-0217">Developmental protein</keyword>
<keyword evidence="12" id="KW-0832">Ubl conjugation</keyword>
<organism evidence="15">
    <name type="scientific">Magallana gigas</name>
    <name type="common">Pacific oyster</name>
    <name type="synonym">Crassostrea gigas</name>
    <dbReference type="NCBI Taxonomy" id="29159"/>
    <lineage>
        <taxon>Eukaryota</taxon>
        <taxon>Metazoa</taxon>
        <taxon>Spiralia</taxon>
        <taxon>Lophotrochozoa</taxon>
        <taxon>Mollusca</taxon>
        <taxon>Bivalvia</taxon>
        <taxon>Autobranchia</taxon>
        <taxon>Pteriomorphia</taxon>
        <taxon>Ostreida</taxon>
        <taxon>Ostreoidea</taxon>
        <taxon>Ostreidae</taxon>
        <taxon>Magallana</taxon>
    </lineage>
</organism>
<dbReference type="OMA" id="EWIQHYG"/>
<evidence type="ECO:0000256" key="2">
    <source>
        <dbReference type="ARBA" id="ARBA00022473"/>
    </source>
</evidence>
<keyword evidence="7 14" id="KW-0547">Nucleotide-binding</keyword>
<dbReference type="FunFam" id="1.10.510.10:FF:000658">
    <property type="entry name" value="Protein CBG12184"/>
    <property type="match status" value="1"/>
</dbReference>
<dbReference type="GO" id="GO:0007283">
    <property type="term" value="P:spermatogenesis"/>
    <property type="evidence" value="ECO:0007669"/>
    <property type="project" value="UniProtKB-KW"/>
</dbReference>
<keyword evidence="4" id="KW-0597">Phosphoprotein</keyword>
<dbReference type="InterPro" id="IPR011009">
    <property type="entry name" value="Kinase-like_dom_sf"/>
</dbReference>
<evidence type="ECO:0000256" key="3">
    <source>
        <dbReference type="ARBA" id="ARBA00022527"/>
    </source>
</evidence>
<dbReference type="KEGG" id="crg:105321145"/>
<evidence type="ECO:0000256" key="12">
    <source>
        <dbReference type="ARBA" id="ARBA00022843"/>
    </source>
</evidence>
<dbReference type="EMBL" id="JH818967">
    <property type="protein sequence ID" value="EKC36381.1"/>
    <property type="molecule type" value="Genomic_DNA"/>
</dbReference>
<evidence type="ECO:0000313" key="15">
    <source>
        <dbReference type="EMBL" id="EKC36381.1"/>
    </source>
</evidence>